<gene>
    <name evidence="2" type="ORF">TWF694_005571</name>
</gene>
<evidence type="ECO:0000313" key="3">
    <source>
        <dbReference type="Proteomes" id="UP001365542"/>
    </source>
</evidence>
<dbReference type="InterPro" id="IPR011042">
    <property type="entry name" value="6-blade_b-propeller_TolB-like"/>
</dbReference>
<dbReference type="SUPFAM" id="SSF63829">
    <property type="entry name" value="Calcium-dependent phosphotriesterase"/>
    <property type="match status" value="1"/>
</dbReference>
<reference evidence="2 3" key="1">
    <citation type="submission" date="2019-10" db="EMBL/GenBank/DDBJ databases">
        <authorList>
            <person name="Palmer J.M."/>
        </authorList>
    </citation>
    <scope>NUCLEOTIDE SEQUENCE [LARGE SCALE GENOMIC DNA]</scope>
    <source>
        <strain evidence="2 3">TWF694</strain>
    </source>
</reference>
<dbReference type="PANTHER" id="PTHR42060:SF1">
    <property type="entry name" value="NHL REPEAT-CONTAINING PROTEIN"/>
    <property type="match status" value="1"/>
</dbReference>
<keyword evidence="3" id="KW-1185">Reference proteome</keyword>
<proteinExistence type="predicted"/>
<protein>
    <submittedName>
        <fullName evidence="2">Uncharacterized protein</fullName>
    </submittedName>
</protein>
<dbReference type="AlphaFoldDB" id="A0AAV9WTI5"/>
<name>A0AAV9WTI5_9PEZI</name>
<feature type="chain" id="PRO_5043350877" evidence="1">
    <location>
        <begin position="21"/>
        <end position="355"/>
    </location>
</feature>
<keyword evidence="1" id="KW-0732">Signal</keyword>
<evidence type="ECO:0000313" key="2">
    <source>
        <dbReference type="EMBL" id="KAK6525433.1"/>
    </source>
</evidence>
<dbReference type="EMBL" id="JAVHJO010000017">
    <property type="protein sequence ID" value="KAK6525433.1"/>
    <property type="molecule type" value="Genomic_DNA"/>
</dbReference>
<dbReference type="Gene3D" id="2.120.10.30">
    <property type="entry name" value="TolB, C-terminal domain"/>
    <property type="match status" value="1"/>
</dbReference>
<dbReference type="PANTHER" id="PTHR42060">
    <property type="entry name" value="NHL REPEAT-CONTAINING PROTEIN-RELATED"/>
    <property type="match status" value="1"/>
</dbReference>
<feature type="signal peptide" evidence="1">
    <location>
        <begin position="1"/>
        <end position="20"/>
    </location>
</feature>
<organism evidence="2 3">
    <name type="scientific">Orbilia ellipsospora</name>
    <dbReference type="NCBI Taxonomy" id="2528407"/>
    <lineage>
        <taxon>Eukaryota</taxon>
        <taxon>Fungi</taxon>
        <taxon>Dikarya</taxon>
        <taxon>Ascomycota</taxon>
        <taxon>Pezizomycotina</taxon>
        <taxon>Orbiliomycetes</taxon>
        <taxon>Orbiliales</taxon>
        <taxon>Orbiliaceae</taxon>
        <taxon>Orbilia</taxon>
    </lineage>
</organism>
<accession>A0AAV9WTI5</accession>
<sequence>MRLRLLSYLLLLCYSSAIQALTLPNKHHDYTPLRRTVYQFPTQTWIESIAVRSNGDLLITLVDRPEVYLVSPTGSYEPILLHRFTGVTALLGITEVAHDEFAIVAGNWSIPTFSSTPGTYSIWTATFPSVKSRTPVLRHVVHIAPANFLNGVATLDAERGVVLVGDAGAGEVYRVDIRSGAFKVVLGDDATMGTYPVGSTHSGINGLKVLGEYVYYTNTARGLFARVKINVHTGTAVGPYETLATPGGMDDFAFAPSSLIPKSHNGGENGKEGWIAYATGHASNILIKITPDGEWESVFGGVNSTILEGDTDCAFGRGKGDEGILYVVTDGGIAHPLPGGFVQGGEVIALDVARL</sequence>
<dbReference type="InterPro" id="IPR052998">
    <property type="entry name" value="Hetero-Diels-Alderase-like"/>
</dbReference>
<comment type="caution">
    <text evidence="2">The sequence shown here is derived from an EMBL/GenBank/DDBJ whole genome shotgun (WGS) entry which is preliminary data.</text>
</comment>
<dbReference type="Proteomes" id="UP001365542">
    <property type="component" value="Unassembled WGS sequence"/>
</dbReference>
<evidence type="ECO:0000256" key="1">
    <source>
        <dbReference type="SAM" id="SignalP"/>
    </source>
</evidence>